<dbReference type="HOGENOM" id="CLU_289692_0_0_1"/>
<feature type="region of interest" description="Disordered" evidence="8">
    <location>
        <begin position="67"/>
        <end position="91"/>
    </location>
</feature>
<reference evidence="10 11" key="1">
    <citation type="journal article" date="2011" name="J. Gen. Appl. Microbiol.">
        <title>Draft genome sequencing of the enigmatic basidiomycete Mixia osmundae.</title>
        <authorList>
            <person name="Nishida H."/>
            <person name="Nagatsuka Y."/>
            <person name="Sugiyama J."/>
        </authorList>
    </citation>
    <scope>NUCLEOTIDE SEQUENCE [LARGE SCALE GENOMIC DNA]</scope>
    <source>
        <strain evidence="11">CBS 9802 / IAM 14324 / JCM 22182 / KY 12970</strain>
    </source>
</reference>
<keyword evidence="2" id="KW-0479">Metal-binding</keyword>
<dbReference type="PANTHER" id="PTHR31313">
    <property type="entry name" value="TY1 ENHANCER ACTIVATOR"/>
    <property type="match status" value="1"/>
</dbReference>
<comment type="caution">
    <text evidence="10">The sequence shown here is derived from an EMBL/GenBank/DDBJ whole genome shotgun (WGS) entry which is preliminary data.</text>
</comment>
<name>G7DYW6_MIXOS</name>
<keyword evidence="7" id="KW-0539">Nucleus</keyword>
<evidence type="ECO:0000259" key="9">
    <source>
        <dbReference type="PROSITE" id="PS50048"/>
    </source>
</evidence>
<evidence type="ECO:0000256" key="6">
    <source>
        <dbReference type="ARBA" id="ARBA00023163"/>
    </source>
</evidence>
<evidence type="ECO:0000256" key="1">
    <source>
        <dbReference type="ARBA" id="ARBA00004123"/>
    </source>
</evidence>
<dbReference type="InterPro" id="IPR001138">
    <property type="entry name" value="Zn2Cys6_DnaBD"/>
</dbReference>
<dbReference type="PROSITE" id="PS50048">
    <property type="entry name" value="ZN2_CY6_FUNGAL_2"/>
    <property type="match status" value="1"/>
</dbReference>
<accession>G7DYW6</accession>
<organism evidence="10 11">
    <name type="scientific">Mixia osmundae (strain CBS 9802 / IAM 14324 / JCM 22182 / KY 12970)</name>
    <dbReference type="NCBI Taxonomy" id="764103"/>
    <lineage>
        <taxon>Eukaryota</taxon>
        <taxon>Fungi</taxon>
        <taxon>Dikarya</taxon>
        <taxon>Basidiomycota</taxon>
        <taxon>Pucciniomycotina</taxon>
        <taxon>Mixiomycetes</taxon>
        <taxon>Mixiales</taxon>
        <taxon>Mixiaceae</taxon>
        <taxon>Mixia</taxon>
    </lineage>
</organism>
<feature type="domain" description="Zn(2)-C6 fungal-type" evidence="9">
    <location>
        <begin position="55"/>
        <end position="103"/>
    </location>
</feature>
<keyword evidence="4" id="KW-0805">Transcription regulation</keyword>
<evidence type="ECO:0000256" key="8">
    <source>
        <dbReference type="SAM" id="MobiDB-lite"/>
    </source>
</evidence>
<dbReference type="GO" id="GO:0005634">
    <property type="term" value="C:nucleus"/>
    <property type="evidence" value="ECO:0007669"/>
    <property type="project" value="UniProtKB-SubCell"/>
</dbReference>
<evidence type="ECO:0000256" key="4">
    <source>
        <dbReference type="ARBA" id="ARBA00023015"/>
    </source>
</evidence>
<gene>
    <name evidence="10" type="primary">Mo02433</name>
    <name evidence="10" type="ORF">E5Q_02433</name>
</gene>
<feature type="compositionally biased region" description="Low complexity" evidence="8">
    <location>
        <begin position="155"/>
        <end position="176"/>
    </location>
</feature>
<dbReference type="GO" id="GO:0008270">
    <property type="term" value="F:zinc ion binding"/>
    <property type="evidence" value="ECO:0007669"/>
    <property type="project" value="InterPro"/>
</dbReference>
<dbReference type="Gene3D" id="4.10.240.10">
    <property type="entry name" value="Zn(2)-C6 fungal-type DNA-binding domain"/>
    <property type="match status" value="1"/>
</dbReference>
<evidence type="ECO:0000313" key="11">
    <source>
        <dbReference type="Proteomes" id="UP000009131"/>
    </source>
</evidence>
<dbReference type="PANTHER" id="PTHR31313:SF81">
    <property type="entry name" value="TY1 ENHANCER ACTIVATOR"/>
    <property type="match status" value="1"/>
</dbReference>
<dbReference type="STRING" id="764103.G7DYW6"/>
<proteinExistence type="predicted"/>
<dbReference type="AlphaFoldDB" id="G7DYW6"/>
<sequence length="1058" mass="114112">MPMALHAVAQLLDRAVDATPSTPLTTPPSAYHATDDSVSGMTDRHKCVTGAVRASCEFCRKRKIRCLPPPPERAPSRARQDDEPGGSRPSCQACTERGLSCLFLTIQSMGRPRKDAQAVKAPAAPALRHHAKRKADPAWAPRPSREASKRARVTSKSGPASAARPPASTHTGSSSSESDELERIHPTVPSRPDTPTDHLRHPSGSSSGLVYGADSRIAQWSRGVASAQRLPGPSTASWQRELGVLEAREQRHRYVAMPRYQLQFQAGKGLVGTGNLIPSGRPATLASPARAYEESATRFSPYSPAAHLPILSPNSLASPPSTAPGLASSDDTTSETSAEPDLPVDALAEQCQTSARPDLQANVSRLRQVQRLNGVWEAFSSDTIGTMTETFFGLVTGGHTSVARANGQETSNATRALYAAALSAQSNRRKLGKGSASEIAVFSRAMMTSRLWPLISVDLVSLVTTGTTSPSAYAPPDLVGKSSNIPLFVRMWYNDSSAPFDQAGSATATPEPSNPLLKISSEEIRTIFSRWHDKFALNLCLNDTSFLSDLEEGICDPALVCVIVGTAISRIIPGNHYDCLGQRTPADSHSCANLHALPDSSSFFKYAEWLLFGRAGSGKVHQVSTIQALIIWGGHEISNTRPKRAWALFGTAHALVRAILPGRLASRSSQPQHSVAEPTRADVESETLISACWSISLLAAWTFLCLRMPCDSLAELAQGLPLPPASPSESRSWRYRMRPSSKRLASCDDSITKSMAVFSDACRTLQTIVSSMSKPERSAHGQEQQSTLTLPCSTFSQATMADPRLSHLAVFNSAVASYMIDTATSLIGTAPSAQHLPTDLLAGQSRRTNPFLATVLATLALHRIVPFNQKQSQLNLPIVAVQCALRAIEILNEASARPLAALHHDIAKDSDGLDDLRLQPNNEHLGVLRIVSDALPQCLKLMDNLAATPDASEVLSLLTDEEARIMRLLDNLTAFVRHAMNPAAVRHLGELQLSAVSLQYLRRAAIGSPMQSPLELPEGMRSETDQVLYELLDSFINRSREGTLTPTRSNTPFDLELV</sequence>
<feature type="compositionally biased region" description="Low complexity" evidence="8">
    <location>
        <begin position="19"/>
        <end position="29"/>
    </location>
</feature>
<dbReference type="SUPFAM" id="SSF57701">
    <property type="entry name" value="Zn2/Cys6 DNA-binding domain"/>
    <property type="match status" value="1"/>
</dbReference>
<evidence type="ECO:0000256" key="7">
    <source>
        <dbReference type="ARBA" id="ARBA00023242"/>
    </source>
</evidence>
<keyword evidence="6" id="KW-0804">Transcription</keyword>
<feature type="region of interest" description="Disordered" evidence="8">
    <location>
        <begin position="113"/>
        <end position="210"/>
    </location>
</feature>
<protein>
    <recommendedName>
        <fullName evidence="9">Zn(2)-C6 fungal-type domain-containing protein</fullName>
    </recommendedName>
</protein>
<feature type="region of interest" description="Disordered" evidence="8">
    <location>
        <begin position="19"/>
        <end position="40"/>
    </location>
</feature>
<evidence type="ECO:0000256" key="2">
    <source>
        <dbReference type="ARBA" id="ARBA00022723"/>
    </source>
</evidence>
<keyword evidence="3" id="KW-0862">Zinc</keyword>
<dbReference type="RefSeq" id="XP_014567225.1">
    <property type="nucleotide sequence ID" value="XM_014711739.1"/>
</dbReference>
<dbReference type="InterPro" id="IPR051615">
    <property type="entry name" value="Transcr_Regulatory_Elem"/>
</dbReference>
<reference evidence="10 11" key="2">
    <citation type="journal article" date="2012" name="Open Biol.">
        <title>Characteristics of nucleosomes and linker DNA regions on the genome of the basidiomycete Mixia osmundae revealed by mono- and dinucleosome mapping.</title>
        <authorList>
            <person name="Nishida H."/>
            <person name="Kondo S."/>
            <person name="Matsumoto T."/>
            <person name="Suzuki Y."/>
            <person name="Yoshikawa H."/>
            <person name="Taylor T.D."/>
            <person name="Sugiyama J."/>
        </authorList>
    </citation>
    <scope>NUCLEOTIDE SEQUENCE [LARGE SCALE GENOMIC DNA]</scope>
    <source>
        <strain evidence="11">CBS 9802 / IAM 14324 / JCM 22182 / KY 12970</strain>
    </source>
</reference>
<keyword evidence="5" id="KW-0238">DNA-binding</keyword>
<dbReference type="GO" id="GO:0003677">
    <property type="term" value="F:DNA binding"/>
    <property type="evidence" value="ECO:0007669"/>
    <property type="project" value="UniProtKB-KW"/>
</dbReference>
<dbReference type="Proteomes" id="UP000009131">
    <property type="component" value="Unassembled WGS sequence"/>
</dbReference>
<feature type="region of interest" description="Disordered" evidence="8">
    <location>
        <begin position="311"/>
        <end position="341"/>
    </location>
</feature>
<evidence type="ECO:0000256" key="5">
    <source>
        <dbReference type="ARBA" id="ARBA00023125"/>
    </source>
</evidence>
<keyword evidence="11" id="KW-1185">Reference proteome</keyword>
<evidence type="ECO:0000313" key="10">
    <source>
        <dbReference type="EMBL" id="GAA95776.1"/>
    </source>
</evidence>
<dbReference type="OrthoDB" id="39175at2759"/>
<dbReference type="CDD" id="cd00067">
    <property type="entry name" value="GAL4"/>
    <property type="match status" value="1"/>
</dbReference>
<dbReference type="eggNOG" id="ENOG502R57F">
    <property type="taxonomic scope" value="Eukaryota"/>
</dbReference>
<dbReference type="GO" id="GO:0000981">
    <property type="term" value="F:DNA-binding transcription factor activity, RNA polymerase II-specific"/>
    <property type="evidence" value="ECO:0007669"/>
    <property type="project" value="InterPro"/>
</dbReference>
<dbReference type="InterPro" id="IPR036864">
    <property type="entry name" value="Zn2-C6_fun-type_DNA-bd_sf"/>
</dbReference>
<dbReference type="SMART" id="SM00066">
    <property type="entry name" value="GAL4"/>
    <property type="match status" value="1"/>
</dbReference>
<evidence type="ECO:0000256" key="3">
    <source>
        <dbReference type="ARBA" id="ARBA00022833"/>
    </source>
</evidence>
<dbReference type="EMBL" id="BABT02000063">
    <property type="protein sequence ID" value="GAA95776.1"/>
    <property type="molecule type" value="Genomic_DNA"/>
</dbReference>
<dbReference type="InParanoid" id="G7DYW6"/>
<feature type="compositionally biased region" description="Low complexity" evidence="8">
    <location>
        <begin position="327"/>
        <end position="339"/>
    </location>
</feature>
<comment type="subcellular location">
    <subcellularLocation>
        <location evidence="1">Nucleus</location>
    </subcellularLocation>
</comment>